<keyword evidence="1" id="KW-0812">Transmembrane</keyword>
<accession>A0AAW8EVC9</accession>
<name>A0AAW8EVC9_9MICO</name>
<organism evidence="2 3">
    <name type="scientific">Microbacterium natoriense</name>
    <dbReference type="NCBI Taxonomy" id="284570"/>
    <lineage>
        <taxon>Bacteria</taxon>
        <taxon>Bacillati</taxon>
        <taxon>Actinomycetota</taxon>
        <taxon>Actinomycetes</taxon>
        <taxon>Micrococcales</taxon>
        <taxon>Microbacteriaceae</taxon>
        <taxon>Microbacterium</taxon>
    </lineage>
</organism>
<proteinExistence type="predicted"/>
<keyword evidence="1" id="KW-1133">Transmembrane helix</keyword>
<dbReference type="AlphaFoldDB" id="A0AAW8EVC9"/>
<evidence type="ECO:0000256" key="1">
    <source>
        <dbReference type="SAM" id="Phobius"/>
    </source>
</evidence>
<dbReference type="Proteomes" id="UP001244427">
    <property type="component" value="Unassembled WGS sequence"/>
</dbReference>
<comment type="caution">
    <text evidence="2">The sequence shown here is derived from an EMBL/GenBank/DDBJ whole genome shotgun (WGS) entry which is preliminary data.</text>
</comment>
<keyword evidence="3" id="KW-1185">Reference proteome</keyword>
<evidence type="ECO:0000313" key="3">
    <source>
        <dbReference type="Proteomes" id="UP001244427"/>
    </source>
</evidence>
<feature type="transmembrane region" description="Helical" evidence="1">
    <location>
        <begin position="49"/>
        <end position="75"/>
    </location>
</feature>
<dbReference type="EMBL" id="JAUSXV010000001">
    <property type="protein sequence ID" value="MDQ0647286.1"/>
    <property type="molecule type" value="Genomic_DNA"/>
</dbReference>
<sequence length="81" mass="8576">MNARTLAWMLAWGIPSASLILGIVLTVMAQVDVWAEFGAHTYEASRIVVWPAGVALLATGVLGLTAVSLATALTVRPDRSR</sequence>
<gene>
    <name evidence="2" type="ORF">QFZ53_001482</name>
</gene>
<keyword evidence="1" id="KW-0472">Membrane</keyword>
<feature type="transmembrane region" description="Helical" evidence="1">
    <location>
        <begin position="7"/>
        <end position="29"/>
    </location>
</feature>
<reference evidence="2 3" key="1">
    <citation type="submission" date="2023-07" db="EMBL/GenBank/DDBJ databases">
        <title>Comparative genomics of wheat-associated soil bacteria to identify genetic determinants of phenazine resistance.</title>
        <authorList>
            <person name="Mouncey N."/>
        </authorList>
    </citation>
    <scope>NUCLEOTIDE SEQUENCE [LARGE SCALE GENOMIC DNA]</scope>
    <source>
        <strain evidence="2 3">W4I9-1</strain>
    </source>
</reference>
<evidence type="ECO:0000313" key="2">
    <source>
        <dbReference type="EMBL" id="MDQ0647286.1"/>
    </source>
</evidence>
<protein>
    <submittedName>
        <fullName evidence="2">Uncharacterized protein</fullName>
    </submittedName>
</protein>